<evidence type="ECO:0000313" key="16">
    <source>
        <dbReference type="EMBL" id="CAH0549767.1"/>
    </source>
</evidence>
<comment type="cofactor">
    <cofactor evidence="1 13">
        <name>heme</name>
        <dbReference type="ChEBI" id="CHEBI:30413"/>
    </cofactor>
</comment>
<keyword evidence="15" id="KW-1133">Transmembrane helix</keyword>
<dbReference type="InterPro" id="IPR050476">
    <property type="entry name" value="Insect_CytP450_Detox"/>
</dbReference>
<evidence type="ECO:0000256" key="12">
    <source>
        <dbReference type="ARBA" id="ARBA00023136"/>
    </source>
</evidence>
<evidence type="ECO:0000256" key="15">
    <source>
        <dbReference type="SAM" id="Phobius"/>
    </source>
</evidence>
<dbReference type="PRINTS" id="PR00463">
    <property type="entry name" value="EP450I"/>
</dbReference>
<evidence type="ECO:0000256" key="6">
    <source>
        <dbReference type="ARBA" id="ARBA00022723"/>
    </source>
</evidence>
<keyword evidence="5 13" id="KW-0349">Heme</keyword>
<comment type="similarity">
    <text evidence="4 14">Belongs to the cytochrome P450 family.</text>
</comment>
<evidence type="ECO:0000313" key="17">
    <source>
        <dbReference type="Proteomes" id="UP001154078"/>
    </source>
</evidence>
<dbReference type="PANTHER" id="PTHR24292">
    <property type="entry name" value="CYTOCHROME P450"/>
    <property type="match status" value="1"/>
</dbReference>
<evidence type="ECO:0000256" key="10">
    <source>
        <dbReference type="ARBA" id="ARBA00023004"/>
    </source>
</evidence>
<dbReference type="GO" id="GO:0005789">
    <property type="term" value="C:endoplasmic reticulum membrane"/>
    <property type="evidence" value="ECO:0007669"/>
    <property type="project" value="UniProtKB-SubCell"/>
</dbReference>
<keyword evidence="8" id="KW-0492">Microsome</keyword>
<evidence type="ECO:0000256" key="3">
    <source>
        <dbReference type="ARBA" id="ARBA00004406"/>
    </source>
</evidence>
<dbReference type="AlphaFoldDB" id="A0A9P0AXT7"/>
<name>A0A9P0AXT7_BRAAE</name>
<dbReference type="PROSITE" id="PS00086">
    <property type="entry name" value="CYTOCHROME_P450"/>
    <property type="match status" value="1"/>
</dbReference>
<evidence type="ECO:0000256" key="11">
    <source>
        <dbReference type="ARBA" id="ARBA00023033"/>
    </source>
</evidence>
<accession>A0A9P0AXT7</accession>
<keyword evidence="7" id="KW-0256">Endoplasmic reticulum</keyword>
<evidence type="ECO:0000256" key="7">
    <source>
        <dbReference type="ARBA" id="ARBA00022824"/>
    </source>
</evidence>
<keyword evidence="12 15" id="KW-0472">Membrane</keyword>
<dbReference type="PRINTS" id="PR00385">
    <property type="entry name" value="P450"/>
</dbReference>
<dbReference type="Proteomes" id="UP001154078">
    <property type="component" value="Chromosome 11"/>
</dbReference>
<evidence type="ECO:0000256" key="8">
    <source>
        <dbReference type="ARBA" id="ARBA00022848"/>
    </source>
</evidence>
<dbReference type="InterPro" id="IPR017972">
    <property type="entry name" value="Cyt_P450_CS"/>
</dbReference>
<keyword evidence="6 13" id="KW-0479">Metal-binding</keyword>
<dbReference type="GO" id="GO:0020037">
    <property type="term" value="F:heme binding"/>
    <property type="evidence" value="ECO:0007669"/>
    <property type="project" value="InterPro"/>
</dbReference>
<evidence type="ECO:0000256" key="14">
    <source>
        <dbReference type="RuleBase" id="RU000461"/>
    </source>
</evidence>
<evidence type="ECO:0000256" key="4">
    <source>
        <dbReference type="ARBA" id="ARBA00010617"/>
    </source>
</evidence>
<protein>
    <recommendedName>
        <fullName evidence="18">Cytochrome P450</fullName>
    </recommendedName>
</protein>
<dbReference type="Gene3D" id="1.10.630.10">
    <property type="entry name" value="Cytochrome P450"/>
    <property type="match status" value="1"/>
</dbReference>
<keyword evidence="10 13" id="KW-0408">Iron</keyword>
<dbReference type="InterPro" id="IPR036396">
    <property type="entry name" value="Cyt_P450_sf"/>
</dbReference>
<comment type="subcellular location">
    <subcellularLocation>
        <location evidence="3">Endoplasmic reticulum membrane</location>
        <topology evidence="3">Peripheral membrane protein</topology>
    </subcellularLocation>
    <subcellularLocation>
        <location evidence="2">Microsome membrane</location>
        <topology evidence="2">Peripheral membrane protein</topology>
    </subcellularLocation>
</comment>
<reference evidence="16" key="1">
    <citation type="submission" date="2021-12" db="EMBL/GenBank/DDBJ databases">
        <authorList>
            <person name="King R."/>
        </authorList>
    </citation>
    <scope>NUCLEOTIDE SEQUENCE</scope>
</reference>
<gene>
    <name evidence="16" type="ORF">MELIAE_LOCUS2807</name>
</gene>
<dbReference type="GO" id="GO:0004497">
    <property type="term" value="F:monooxygenase activity"/>
    <property type="evidence" value="ECO:0007669"/>
    <property type="project" value="UniProtKB-KW"/>
</dbReference>
<evidence type="ECO:0000256" key="9">
    <source>
        <dbReference type="ARBA" id="ARBA00023002"/>
    </source>
</evidence>
<keyword evidence="9 14" id="KW-0560">Oxidoreductase</keyword>
<dbReference type="OrthoDB" id="2789670at2759"/>
<keyword evidence="15" id="KW-0812">Transmembrane</keyword>
<dbReference type="Pfam" id="PF00067">
    <property type="entry name" value="p450"/>
    <property type="match status" value="1"/>
</dbReference>
<dbReference type="FunFam" id="1.10.630.10:FF:000042">
    <property type="entry name" value="Cytochrome P450"/>
    <property type="match status" value="1"/>
</dbReference>
<dbReference type="InterPro" id="IPR002401">
    <property type="entry name" value="Cyt_P450_E_grp-I"/>
</dbReference>
<sequence>MVLITNTLTYDLGIFLVTLITAFVIYIKWVYTYWQKKGLATEPTVIPFGNGAKVATCQQNIGELFSDMYFKFKSKGLKHGGAYFLMKPFYVPVDLEIVKGIMQNDFGNFVNRGMYVNEKADTMSTNLFNLEGGKWKSLRAKLSPTFTSGKLKMMFNTLSECGLGLNDMIEEYARTGEELNIKDILQRFSIDIIGSVSFGIECNSIKNPESEFFLNGKRLFSLEFTNILRFLSPIALPHSVLKFFNFNSFNVSVTNFFDNIIKQNVEYREKNNITRPDFFHLLLQLKNRGKVCDDDKLQDTNKSTKESALTLDELTAQSFVFFIAGYETTSTTMTFALSELALNQEIQEKARKEIEMVAAKHNGELSYEAIKDMTYMEQIINETLRKYPPVPILLRKCNKTYPVPGTDVVIEKDDMVAISSLAIQNDPEIYENPEKFDPDRFSTKNTASRHQFAHIPFGEGPRICIGMRFALMEAKVGMAAILKNYNITLSKRTKVPIQLDPKSFISAPKDGIWIHAKRISTD</sequence>
<evidence type="ECO:0000256" key="1">
    <source>
        <dbReference type="ARBA" id="ARBA00001971"/>
    </source>
</evidence>
<dbReference type="SUPFAM" id="SSF48264">
    <property type="entry name" value="Cytochrome P450"/>
    <property type="match status" value="1"/>
</dbReference>
<keyword evidence="17" id="KW-1185">Reference proteome</keyword>
<dbReference type="EMBL" id="OV121142">
    <property type="protein sequence ID" value="CAH0549767.1"/>
    <property type="molecule type" value="Genomic_DNA"/>
</dbReference>
<proteinExistence type="inferred from homology"/>
<evidence type="ECO:0008006" key="18">
    <source>
        <dbReference type="Google" id="ProtNLM"/>
    </source>
</evidence>
<organism evidence="16 17">
    <name type="scientific">Brassicogethes aeneus</name>
    <name type="common">Rape pollen beetle</name>
    <name type="synonym">Meligethes aeneus</name>
    <dbReference type="NCBI Taxonomy" id="1431903"/>
    <lineage>
        <taxon>Eukaryota</taxon>
        <taxon>Metazoa</taxon>
        <taxon>Ecdysozoa</taxon>
        <taxon>Arthropoda</taxon>
        <taxon>Hexapoda</taxon>
        <taxon>Insecta</taxon>
        <taxon>Pterygota</taxon>
        <taxon>Neoptera</taxon>
        <taxon>Endopterygota</taxon>
        <taxon>Coleoptera</taxon>
        <taxon>Polyphaga</taxon>
        <taxon>Cucujiformia</taxon>
        <taxon>Nitidulidae</taxon>
        <taxon>Meligethinae</taxon>
        <taxon>Brassicogethes</taxon>
    </lineage>
</organism>
<dbReference type="InterPro" id="IPR001128">
    <property type="entry name" value="Cyt_P450"/>
</dbReference>
<dbReference type="PANTHER" id="PTHR24292:SF100">
    <property type="entry name" value="CYTOCHROME P450 6A16, ISOFORM B-RELATED"/>
    <property type="match status" value="1"/>
</dbReference>
<evidence type="ECO:0000256" key="2">
    <source>
        <dbReference type="ARBA" id="ARBA00004174"/>
    </source>
</evidence>
<dbReference type="CDD" id="cd11056">
    <property type="entry name" value="CYP6-like"/>
    <property type="match status" value="1"/>
</dbReference>
<feature type="transmembrane region" description="Helical" evidence="15">
    <location>
        <begin position="12"/>
        <end position="31"/>
    </location>
</feature>
<keyword evidence="11 14" id="KW-0503">Monooxygenase</keyword>
<dbReference type="GO" id="GO:0005506">
    <property type="term" value="F:iron ion binding"/>
    <property type="evidence" value="ECO:0007669"/>
    <property type="project" value="InterPro"/>
</dbReference>
<dbReference type="GO" id="GO:0016705">
    <property type="term" value="F:oxidoreductase activity, acting on paired donors, with incorporation or reduction of molecular oxygen"/>
    <property type="evidence" value="ECO:0007669"/>
    <property type="project" value="InterPro"/>
</dbReference>
<evidence type="ECO:0000256" key="5">
    <source>
        <dbReference type="ARBA" id="ARBA00022617"/>
    </source>
</evidence>
<evidence type="ECO:0000256" key="13">
    <source>
        <dbReference type="PIRSR" id="PIRSR602401-1"/>
    </source>
</evidence>
<feature type="binding site" description="axial binding residue" evidence="13">
    <location>
        <position position="464"/>
    </location>
    <ligand>
        <name>heme</name>
        <dbReference type="ChEBI" id="CHEBI:30413"/>
    </ligand>
    <ligandPart>
        <name>Fe</name>
        <dbReference type="ChEBI" id="CHEBI:18248"/>
    </ligandPart>
</feature>